<comment type="function">
    <text evidence="5">Specifically catalyzes the decarboxylation of meso-diaminopimelate (meso-DAP) to L-lysine.</text>
</comment>
<feature type="binding site" evidence="5">
    <location>
        <position position="316"/>
    </location>
    <ligand>
        <name>substrate</name>
    </ligand>
</feature>
<dbReference type="Pfam" id="PF02784">
    <property type="entry name" value="Orn_Arg_deC_N"/>
    <property type="match status" value="1"/>
</dbReference>
<dbReference type="OrthoDB" id="9802241at2"/>
<comment type="subunit">
    <text evidence="5">Homodimer.</text>
</comment>
<evidence type="ECO:0000256" key="8">
    <source>
        <dbReference type="RuleBase" id="RU003738"/>
    </source>
</evidence>
<dbReference type="CDD" id="cd06828">
    <property type="entry name" value="PLPDE_III_DapDC"/>
    <property type="match status" value="1"/>
</dbReference>
<evidence type="ECO:0000256" key="3">
    <source>
        <dbReference type="ARBA" id="ARBA00022898"/>
    </source>
</evidence>
<dbReference type="InterPro" id="IPR009006">
    <property type="entry name" value="Ala_racemase/Decarboxylase_C"/>
</dbReference>
<dbReference type="PANTHER" id="PTHR43727:SF2">
    <property type="entry name" value="GROUP IV DECARBOXYLASE"/>
    <property type="match status" value="1"/>
</dbReference>
<dbReference type="InterPro" id="IPR022657">
    <property type="entry name" value="De-COase2_CS"/>
</dbReference>
<feature type="domain" description="Orn/DAP/Arg decarboxylase 2 C-terminal" evidence="9">
    <location>
        <begin position="30"/>
        <end position="371"/>
    </location>
</feature>
<evidence type="ECO:0000259" key="9">
    <source>
        <dbReference type="Pfam" id="PF00278"/>
    </source>
</evidence>
<feature type="domain" description="Orn/DAP/Arg decarboxylase 2 N-terminal" evidence="10">
    <location>
        <begin position="37"/>
        <end position="279"/>
    </location>
</feature>
<comment type="catalytic activity">
    <reaction evidence="5 8">
        <text>meso-2,6-diaminopimelate + H(+) = L-lysine + CO2</text>
        <dbReference type="Rhea" id="RHEA:15101"/>
        <dbReference type="ChEBI" id="CHEBI:15378"/>
        <dbReference type="ChEBI" id="CHEBI:16526"/>
        <dbReference type="ChEBI" id="CHEBI:32551"/>
        <dbReference type="ChEBI" id="CHEBI:57791"/>
        <dbReference type="EC" id="4.1.1.20"/>
    </reaction>
</comment>
<proteinExistence type="inferred from homology"/>
<dbReference type="UniPathway" id="UPA00034">
    <property type="reaction ID" value="UER00027"/>
</dbReference>
<evidence type="ECO:0000256" key="1">
    <source>
        <dbReference type="ARBA" id="ARBA00001933"/>
    </source>
</evidence>
<keyword evidence="5 8" id="KW-0457">Lysine biosynthesis</keyword>
<dbReference type="Pfam" id="PF00278">
    <property type="entry name" value="Orn_DAP_Arg_deC"/>
    <property type="match status" value="1"/>
</dbReference>
<protein>
    <recommendedName>
        <fullName evidence="5 6">Diaminopimelate decarboxylase</fullName>
        <shortName evidence="5">DAP decarboxylase</shortName>
        <shortName evidence="5">DAPDC</shortName>
        <ecNumber evidence="5 6">4.1.1.20</ecNumber>
    </recommendedName>
</protein>
<evidence type="ECO:0000313" key="12">
    <source>
        <dbReference type="Proteomes" id="UP000029995"/>
    </source>
</evidence>
<dbReference type="PRINTS" id="PR01181">
    <property type="entry name" value="DAPDCRBXLASE"/>
</dbReference>
<dbReference type="HAMAP" id="MF_02120">
    <property type="entry name" value="LysA"/>
    <property type="match status" value="1"/>
</dbReference>
<feature type="binding site" evidence="5">
    <location>
        <position position="345"/>
    </location>
    <ligand>
        <name>substrate</name>
    </ligand>
</feature>
<evidence type="ECO:0000259" key="10">
    <source>
        <dbReference type="Pfam" id="PF02784"/>
    </source>
</evidence>
<evidence type="ECO:0000256" key="4">
    <source>
        <dbReference type="ARBA" id="ARBA00023239"/>
    </source>
</evidence>
<dbReference type="EC" id="4.1.1.20" evidence="5 6"/>
<dbReference type="InterPro" id="IPR022643">
    <property type="entry name" value="De-COase2_C"/>
</dbReference>
<feature type="binding site" evidence="5">
    <location>
        <begin position="273"/>
        <end position="276"/>
    </location>
    <ligand>
        <name>pyridoxal 5'-phosphate</name>
        <dbReference type="ChEBI" id="CHEBI:597326"/>
    </ligand>
</feature>
<dbReference type="AlphaFoldDB" id="A0A0A0D0Z3"/>
<comment type="caution">
    <text evidence="11">The sequence shown here is derived from an EMBL/GenBank/DDBJ whole genome shotgun (WGS) entry which is preliminary data.</text>
</comment>
<accession>A0A0A0D0Z3</accession>
<dbReference type="InterPro" id="IPR000183">
    <property type="entry name" value="Orn/DAP/Arg_de-COase"/>
</dbReference>
<comment type="similarity">
    <text evidence="5">Belongs to the Orn/Lys/Arg decarboxylase class-II family. LysA subfamily.</text>
</comment>
<comment type="pathway">
    <text evidence="5 8">Amino-acid biosynthesis; L-lysine biosynthesis via DAP pathway; L-lysine from DL-2,6-diaminopimelate: step 1/1.</text>
</comment>
<dbReference type="EMBL" id="JANX01000487">
    <property type="protein sequence ID" value="KGM31543.1"/>
    <property type="molecule type" value="Genomic_DNA"/>
</dbReference>
<feature type="binding site" evidence="5">
    <location>
        <position position="239"/>
    </location>
    <ligand>
        <name>pyridoxal 5'-phosphate</name>
        <dbReference type="ChEBI" id="CHEBI:597326"/>
    </ligand>
</feature>
<evidence type="ECO:0000313" key="11">
    <source>
        <dbReference type="EMBL" id="KGM31543.1"/>
    </source>
</evidence>
<dbReference type="PROSITE" id="PS00879">
    <property type="entry name" value="ODR_DC_2_2"/>
    <property type="match status" value="1"/>
</dbReference>
<feature type="modified residue" description="N6-(pyridoxal phosphate)lysine" evidence="5 7">
    <location>
        <position position="60"/>
    </location>
</feature>
<name>A0A0A0D0Z3_9PROT</name>
<dbReference type="PANTHER" id="PTHR43727">
    <property type="entry name" value="DIAMINOPIMELATE DECARBOXYLASE"/>
    <property type="match status" value="1"/>
</dbReference>
<dbReference type="PROSITE" id="PS00878">
    <property type="entry name" value="ODR_DC_2_1"/>
    <property type="match status" value="1"/>
</dbReference>
<organism evidence="11 12">
    <name type="scientific">Inquilinus limosus MP06</name>
    <dbReference type="NCBI Taxonomy" id="1398085"/>
    <lineage>
        <taxon>Bacteria</taxon>
        <taxon>Pseudomonadati</taxon>
        <taxon>Pseudomonadota</taxon>
        <taxon>Alphaproteobacteria</taxon>
        <taxon>Rhodospirillales</taxon>
        <taxon>Rhodospirillaceae</taxon>
        <taxon>Inquilinus</taxon>
    </lineage>
</organism>
<dbReference type="RefSeq" id="WP_034845519.1">
    <property type="nucleotide sequence ID" value="NZ_JANX01000487.1"/>
</dbReference>
<dbReference type="SUPFAM" id="SSF51419">
    <property type="entry name" value="PLP-binding barrel"/>
    <property type="match status" value="1"/>
</dbReference>
<dbReference type="Proteomes" id="UP000029995">
    <property type="component" value="Unassembled WGS sequence"/>
</dbReference>
<dbReference type="GO" id="GO:0030170">
    <property type="term" value="F:pyridoxal phosphate binding"/>
    <property type="evidence" value="ECO:0007669"/>
    <property type="project" value="UniProtKB-UniRule"/>
</dbReference>
<feature type="binding site" evidence="5">
    <location>
        <position position="312"/>
    </location>
    <ligand>
        <name>substrate</name>
    </ligand>
</feature>
<evidence type="ECO:0000256" key="2">
    <source>
        <dbReference type="ARBA" id="ARBA00022793"/>
    </source>
</evidence>
<dbReference type="InterPro" id="IPR002986">
    <property type="entry name" value="DAP_deCOOHase_LysA"/>
</dbReference>
<dbReference type="FunFam" id="3.20.20.10:FF:000003">
    <property type="entry name" value="Diaminopimelate decarboxylase"/>
    <property type="match status" value="1"/>
</dbReference>
<dbReference type="InterPro" id="IPR029066">
    <property type="entry name" value="PLP-binding_barrel"/>
</dbReference>
<gene>
    <name evidence="5" type="primary">lysA</name>
    <name evidence="11" type="ORF">P409_26575</name>
</gene>
<keyword evidence="2 5" id="KW-0210">Decarboxylase</keyword>
<dbReference type="InterPro" id="IPR022653">
    <property type="entry name" value="De-COase2_pyr-phos_BS"/>
</dbReference>
<sequence length="423" mass="44907">MTAFAYKNGSLFAEDVDLAAVAAQVGTPAYVYSSAALVANYRAYVDALAGLPIDVCFAAKANSNLAVLRTLVQQGAGIDVVSTGEMKRALAAGCPPGRIVFSGVGKTAEDLEAALLAGIHQINVESLQELELLSQVAVRVRRDAVVAFRVNPDVDAKTHTKISTGRKGDKFGIELEDAAEAYARARALPGVRPVGIAAHIGSQLLDLSPYRDAYRRLAELVRELRAAGHVVERLDLGGGIGISYKGDPAPALADYARIVRETVGDLGCHLMCEPGRSICGDAGVLLSRVIFIKPGRTRNFVILDAAMNDLIRPAMYEAWHGIVPLRQPAEGAAEAEFDVVGPVCESSDTFAKGRLLPPLAAGDLVAFTGAGAYGAVMASTYNTRPLVPEVLVDKDRFAIVRKRPTFEEMVAGESLPPWLAKVD</sequence>
<feature type="binding site" evidence="5">
    <location>
        <position position="373"/>
    </location>
    <ligand>
        <name>pyridoxal 5'-phosphate</name>
        <dbReference type="ChEBI" id="CHEBI:597326"/>
    </ligand>
</feature>
<dbReference type="SUPFAM" id="SSF50621">
    <property type="entry name" value="Alanine racemase C-terminal domain-like"/>
    <property type="match status" value="1"/>
</dbReference>
<feature type="binding site" evidence="5">
    <location>
        <position position="276"/>
    </location>
    <ligand>
        <name>substrate</name>
    </ligand>
</feature>
<feature type="active site" description="Proton donor" evidence="7">
    <location>
        <position position="344"/>
    </location>
</feature>
<dbReference type="NCBIfam" id="TIGR01048">
    <property type="entry name" value="lysA"/>
    <property type="match status" value="1"/>
</dbReference>
<keyword evidence="3 5" id="KW-0663">Pyridoxal phosphate</keyword>
<dbReference type="GO" id="GO:0008836">
    <property type="term" value="F:diaminopimelate decarboxylase activity"/>
    <property type="evidence" value="ECO:0007669"/>
    <property type="project" value="UniProtKB-UniRule"/>
</dbReference>
<comment type="cofactor">
    <cofactor evidence="1 5 7 8">
        <name>pyridoxal 5'-phosphate</name>
        <dbReference type="ChEBI" id="CHEBI:597326"/>
    </cofactor>
</comment>
<dbReference type="PRINTS" id="PR01179">
    <property type="entry name" value="ODADCRBXLASE"/>
</dbReference>
<reference evidence="11 12" key="1">
    <citation type="submission" date="2014-01" db="EMBL/GenBank/DDBJ databases">
        <title>Genome sequence determination for a cystic fibrosis isolate, Inquilinus limosus.</title>
        <authorList>
            <person name="Pino M."/>
            <person name="Di Conza J."/>
            <person name="Gutkind G."/>
        </authorList>
    </citation>
    <scope>NUCLEOTIDE SEQUENCE [LARGE SCALE GENOMIC DNA]</scope>
    <source>
        <strain evidence="11 12">MP06</strain>
    </source>
</reference>
<evidence type="ECO:0000256" key="7">
    <source>
        <dbReference type="PIRSR" id="PIRSR600183-50"/>
    </source>
</evidence>
<keyword evidence="5" id="KW-0028">Amino-acid biosynthesis</keyword>
<dbReference type="Gene3D" id="3.20.20.10">
    <property type="entry name" value="Alanine racemase"/>
    <property type="match status" value="1"/>
</dbReference>
<feature type="binding site" evidence="5">
    <location>
        <position position="373"/>
    </location>
    <ligand>
        <name>substrate</name>
    </ligand>
</feature>
<evidence type="ECO:0000256" key="6">
    <source>
        <dbReference type="NCBIfam" id="TIGR01048"/>
    </source>
</evidence>
<dbReference type="Gene3D" id="2.40.37.10">
    <property type="entry name" value="Lyase, Ornithine Decarboxylase, Chain A, domain 1"/>
    <property type="match status" value="1"/>
</dbReference>
<evidence type="ECO:0000256" key="5">
    <source>
        <dbReference type="HAMAP-Rule" id="MF_02120"/>
    </source>
</evidence>
<dbReference type="InterPro" id="IPR022644">
    <property type="entry name" value="De-COase2_N"/>
</dbReference>
<keyword evidence="4 5" id="KW-0456">Lyase</keyword>
<dbReference type="GO" id="GO:0009089">
    <property type="term" value="P:lysine biosynthetic process via diaminopimelate"/>
    <property type="evidence" value="ECO:0007669"/>
    <property type="project" value="UniProtKB-UniRule"/>
</dbReference>